<dbReference type="GO" id="GO:0006526">
    <property type="term" value="P:L-arginine biosynthetic process"/>
    <property type="evidence" value="ECO:0007669"/>
    <property type="project" value="UniProtKB-UniRule"/>
</dbReference>
<keyword evidence="2 5" id="KW-0032">Aminotransferase</keyword>
<dbReference type="InterPro" id="IPR049704">
    <property type="entry name" value="Aminotrans_3_PPA_site"/>
</dbReference>
<dbReference type="FunFam" id="3.40.640.10:FF:000004">
    <property type="entry name" value="Acetylornithine aminotransferase"/>
    <property type="match status" value="1"/>
</dbReference>
<dbReference type="HAMAP" id="MF_01107">
    <property type="entry name" value="ArgD_aminotrans_3"/>
    <property type="match status" value="1"/>
</dbReference>
<evidence type="ECO:0000313" key="6">
    <source>
        <dbReference type="EMBL" id="MCX8995882.1"/>
    </source>
</evidence>
<comment type="catalytic activity">
    <reaction evidence="5">
        <text>N(2)-acetyl-L-ornithine + 2-oxoglutarate = N-acetyl-L-glutamate 5-semialdehyde + L-glutamate</text>
        <dbReference type="Rhea" id="RHEA:18049"/>
        <dbReference type="ChEBI" id="CHEBI:16810"/>
        <dbReference type="ChEBI" id="CHEBI:29123"/>
        <dbReference type="ChEBI" id="CHEBI:29985"/>
        <dbReference type="ChEBI" id="CHEBI:57805"/>
        <dbReference type="EC" id="2.6.1.11"/>
    </reaction>
</comment>
<dbReference type="GO" id="GO:0003992">
    <property type="term" value="F:N2-acetyl-L-ornithine:2-oxoglutarate 5-aminotransferase activity"/>
    <property type="evidence" value="ECO:0007669"/>
    <property type="project" value="UniProtKB-UniRule"/>
</dbReference>
<dbReference type="AlphaFoldDB" id="A0AAE3MZ05"/>
<feature type="binding site" evidence="5">
    <location>
        <begin position="216"/>
        <end position="219"/>
    </location>
    <ligand>
        <name>pyridoxal 5'-phosphate</name>
        <dbReference type="ChEBI" id="CHEBI:597326"/>
    </ligand>
</feature>
<keyword evidence="5" id="KW-0028">Amino-acid biosynthesis</keyword>
<accession>A0AAE3MZ05</accession>
<dbReference type="EMBL" id="JANFPI010000001">
    <property type="protein sequence ID" value="MCX8995882.1"/>
    <property type="molecule type" value="Genomic_DNA"/>
</dbReference>
<dbReference type="Pfam" id="PF00202">
    <property type="entry name" value="Aminotran_3"/>
    <property type="match status" value="1"/>
</dbReference>
<keyword evidence="4 5" id="KW-0663">Pyridoxal phosphate</keyword>
<dbReference type="PIRSF" id="PIRSF000521">
    <property type="entry name" value="Transaminase_4ab_Lys_Orn"/>
    <property type="match status" value="1"/>
</dbReference>
<dbReference type="RefSeq" id="WP_306409648.1">
    <property type="nucleotide sequence ID" value="NZ_JANFPI010000001.1"/>
</dbReference>
<dbReference type="Proteomes" id="UP001208771">
    <property type="component" value="Unassembled WGS sequence"/>
</dbReference>
<dbReference type="Gene3D" id="3.90.1150.10">
    <property type="entry name" value="Aspartate Aminotransferase, domain 1"/>
    <property type="match status" value="1"/>
</dbReference>
<feature type="binding site" evidence="5">
    <location>
        <position position="274"/>
    </location>
    <ligand>
        <name>pyridoxal 5'-phosphate</name>
        <dbReference type="ChEBI" id="CHEBI:597326"/>
    </ligand>
</feature>
<feature type="binding site" evidence="5">
    <location>
        <position position="273"/>
    </location>
    <ligand>
        <name>N(2)-acetyl-L-ornithine</name>
        <dbReference type="ChEBI" id="CHEBI:57805"/>
    </ligand>
</feature>
<dbReference type="PANTHER" id="PTHR11986:SF113">
    <property type="entry name" value="SUCCINYLORNITHINE TRANSAMINASE"/>
    <property type="match status" value="1"/>
</dbReference>
<proteinExistence type="inferred from homology"/>
<evidence type="ECO:0000256" key="3">
    <source>
        <dbReference type="ARBA" id="ARBA00022679"/>
    </source>
</evidence>
<dbReference type="EC" id="2.6.1.11" evidence="5"/>
<dbReference type="InterPro" id="IPR015424">
    <property type="entry name" value="PyrdxlP-dep_Trfase"/>
</dbReference>
<evidence type="ECO:0000256" key="1">
    <source>
        <dbReference type="ARBA" id="ARBA00022571"/>
    </source>
</evidence>
<keyword evidence="1 5" id="KW-0055">Arginine biosynthesis</keyword>
<reference evidence="6" key="1">
    <citation type="submission" date="2022-07" db="EMBL/GenBank/DDBJ databases">
        <title>Ectorhizobium quercum gen.nov., sp. nov.</title>
        <authorList>
            <person name="Ma T."/>
            <person name="Li Y."/>
        </authorList>
    </citation>
    <scope>NUCLEOTIDE SEQUENCE</scope>
    <source>
        <strain evidence="6">BDR2-2</strain>
    </source>
</reference>
<dbReference type="NCBIfam" id="TIGR00707">
    <property type="entry name" value="argD"/>
    <property type="match status" value="1"/>
</dbReference>
<feature type="modified residue" description="N6-(pyridoxal phosphate)lysine" evidence="5">
    <location>
        <position position="245"/>
    </location>
</feature>
<keyword evidence="7" id="KW-1185">Reference proteome</keyword>
<dbReference type="PANTHER" id="PTHR11986">
    <property type="entry name" value="AMINOTRANSFERASE CLASS III"/>
    <property type="match status" value="1"/>
</dbReference>
<organism evidence="6 7">
    <name type="scientific">Ectorhizobium quercum</name>
    <dbReference type="NCBI Taxonomy" id="2965071"/>
    <lineage>
        <taxon>Bacteria</taxon>
        <taxon>Pseudomonadati</taxon>
        <taxon>Pseudomonadota</taxon>
        <taxon>Alphaproteobacteria</taxon>
        <taxon>Hyphomicrobiales</taxon>
        <taxon>Rhizobiaceae</taxon>
        <taxon>Ectorhizobium</taxon>
    </lineage>
</organism>
<gene>
    <name evidence="5" type="primary">argD</name>
    <name evidence="6" type="ORF">NOF55_02055</name>
</gene>
<evidence type="ECO:0000256" key="2">
    <source>
        <dbReference type="ARBA" id="ARBA00022576"/>
    </source>
</evidence>
<comment type="subunit">
    <text evidence="5">Homodimer.</text>
</comment>
<comment type="subcellular location">
    <subcellularLocation>
        <location evidence="5">Cytoplasm</location>
    </subcellularLocation>
</comment>
<keyword evidence="3 5" id="KW-0808">Transferase</keyword>
<dbReference type="PROSITE" id="PS00600">
    <property type="entry name" value="AA_TRANSFER_CLASS_3"/>
    <property type="match status" value="1"/>
</dbReference>
<comment type="miscellaneous">
    <text evidence="5">May also have succinyldiaminopimelate aminotransferase activity, thus carrying out the corresponding step in lysine biosynthesis.</text>
</comment>
<name>A0AAE3MZ05_9HYPH</name>
<dbReference type="Gene3D" id="3.40.640.10">
    <property type="entry name" value="Type I PLP-dependent aspartate aminotransferase-like (Major domain)"/>
    <property type="match status" value="1"/>
</dbReference>
<evidence type="ECO:0000256" key="4">
    <source>
        <dbReference type="ARBA" id="ARBA00022898"/>
    </source>
</evidence>
<dbReference type="CDD" id="cd00610">
    <property type="entry name" value="OAT_like"/>
    <property type="match status" value="1"/>
</dbReference>
<dbReference type="SUPFAM" id="SSF53383">
    <property type="entry name" value="PLP-dependent transferases"/>
    <property type="match status" value="1"/>
</dbReference>
<comment type="caution">
    <text evidence="6">The sequence shown here is derived from an EMBL/GenBank/DDBJ whole genome shotgun (WGS) entry which is preliminary data.</text>
</comment>
<keyword evidence="5" id="KW-0963">Cytoplasm</keyword>
<dbReference type="NCBIfam" id="NF002325">
    <property type="entry name" value="PRK01278.1"/>
    <property type="match status" value="1"/>
</dbReference>
<dbReference type="InterPro" id="IPR015422">
    <property type="entry name" value="PyrdxlP-dep_Trfase_small"/>
</dbReference>
<comment type="similarity">
    <text evidence="5">Belongs to the class-III pyridoxal-phosphate-dependent aminotransferase family. ArgD subfamily.</text>
</comment>
<feature type="binding site" evidence="5">
    <location>
        <position position="134"/>
    </location>
    <ligand>
        <name>N(2)-acetyl-L-ornithine</name>
        <dbReference type="ChEBI" id="CHEBI:57805"/>
    </ligand>
</feature>
<comment type="pathway">
    <text evidence="5">Amino-acid biosynthesis; L-arginine biosynthesis; N(2)-acetyl-L-ornithine from L-glutamate: step 4/4.</text>
</comment>
<dbReference type="GO" id="GO:0005737">
    <property type="term" value="C:cytoplasm"/>
    <property type="evidence" value="ECO:0007669"/>
    <property type="project" value="UniProtKB-SubCell"/>
</dbReference>
<sequence length="399" mass="42996">MATAASLYETYNRAPLRFERGEGVWLITESGERYLDFAAGIAVNSLGHAHPHLVEALKSQADKVWHLSNLYEVPGQEELSRRLTEATFADRVFFTNSGAEALECAIKTARRYQYSKGHPERFHIITFEGAFHGRTLATIAAGGQEKYLEGFGPKAPGFDQVPFGDLDALDAAITDATAAILIEPVQGEGGLRPASKEFMKKLREICDEKGLLLILDEVQCGVGRTGRFFAHELSGVTPDIMAIAKGIGGGFPLGACLATEEAASGMKPGTHGTTYGGNPMAMAVGNAVLDVVLGEGFLQHVNDVALIFRQGLESLKDRFPEVIEDIRGEGLMLGIRTRVPNTDFVAAARDEHLLTVPAGDNVVRILPPLTVTAEEVREGLARIEKAAEKLDAAKLKKSA</sequence>
<dbReference type="InterPro" id="IPR004636">
    <property type="entry name" value="AcOrn/SuccOrn_fam"/>
</dbReference>
<protein>
    <recommendedName>
        <fullName evidence="5">Acetylornithine aminotransferase</fullName>
        <shortName evidence="5">ACOAT</shortName>
        <ecNumber evidence="5">2.6.1.11</ecNumber>
    </recommendedName>
</protein>
<dbReference type="InterPro" id="IPR050103">
    <property type="entry name" value="Class-III_PLP-dep_AT"/>
</dbReference>
<dbReference type="GO" id="GO:0030170">
    <property type="term" value="F:pyridoxal phosphate binding"/>
    <property type="evidence" value="ECO:0007669"/>
    <property type="project" value="InterPro"/>
</dbReference>
<feature type="binding site" evidence="5">
    <location>
        <position position="131"/>
    </location>
    <ligand>
        <name>pyridoxal 5'-phosphate</name>
        <dbReference type="ChEBI" id="CHEBI:597326"/>
    </ligand>
</feature>
<comment type="cofactor">
    <cofactor evidence="5">
        <name>pyridoxal 5'-phosphate</name>
        <dbReference type="ChEBI" id="CHEBI:597326"/>
    </cofactor>
    <text evidence="5">Binds 1 pyridoxal phosphate per subunit.</text>
</comment>
<dbReference type="InterPro" id="IPR015421">
    <property type="entry name" value="PyrdxlP-dep_Trfase_major"/>
</dbReference>
<dbReference type="InterPro" id="IPR005814">
    <property type="entry name" value="Aminotrans_3"/>
</dbReference>
<dbReference type="GO" id="GO:0042802">
    <property type="term" value="F:identical protein binding"/>
    <property type="evidence" value="ECO:0007669"/>
    <property type="project" value="TreeGrafter"/>
</dbReference>
<feature type="binding site" evidence="5">
    <location>
        <begin position="98"/>
        <end position="99"/>
    </location>
    <ligand>
        <name>pyridoxal 5'-phosphate</name>
        <dbReference type="ChEBI" id="CHEBI:597326"/>
    </ligand>
</feature>
<evidence type="ECO:0000313" key="7">
    <source>
        <dbReference type="Proteomes" id="UP001208771"/>
    </source>
</evidence>
<evidence type="ECO:0000256" key="5">
    <source>
        <dbReference type="HAMAP-Rule" id="MF_01107"/>
    </source>
</evidence>